<accession>A0A939IT81</accession>
<organism evidence="1 2">
    <name type="scientific">Bowmanella dokdonensis</name>
    <dbReference type="NCBI Taxonomy" id="751969"/>
    <lineage>
        <taxon>Bacteria</taxon>
        <taxon>Pseudomonadati</taxon>
        <taxon>Pseudomonadota</taxon>
        <taxon>Gammaproteobacteria</taxon>
        <taxon>Alteromonadales</taxon>
        <taxon>Alteromonadaceae</taxon>
        <taxon>Bowmanella</taxon>
    </lineage>
</organism>
<protein>
    <submittedName>
        <fullName evidence="1">Uncharacterized protein</fullName>
    </submittedName>
</protein>
<dbReference type="AlphaFoldDB" id="A0A939IT81"/>
<sequence length="151" mass="17632">MALPYLGSWESWFAEGFASYMQYQIMARAGLLEGTPMDHYRRKLRPHLRWYNSEHSAASVARRLMEQKQYPAAYWGGAWFFVLADQRLAEDHNMRLTTLMKDYLRCCRSRDTTLDEVIASLDGLVGETLFSELRRDFEQQPAKKMIPASPD</sequence>
<keyword evidence="2" id="KW-1185">Reference proteome</keyword>
<proteinExistence type="predicted"/>
<comment type="caution">
    <text evidence="1">The sequence shown here is derived from an EMBL/GenBank/DDBJ whole genome shotgun (WGS) entry which is preliminary data.</text>
</comment>
<evidence type="ECO:0000313" key="2">
    <source>
        <dbReference type="Proteomes" id="UP000664654"/>
    </source>
</evidence>
<evidence type="ECO:0000313" key="1">
    <source>
        <dbReference type="EMBL" id="MBN7827191.1"/>
    </source>
</evidence>
<dbReference type="EMBL" id="JAFKCV010000014">
    <property type="protein sequence ID" value="MBN7827191.1"/>
    <property type="molecule type" value="Genomic_DNA"/>
</dbReference>
<dbReference type="InterPro" id="IPR027268">
    <property type="entry name" value="Peptidase_M4/M1_CTD_sf"/>
</dbReference>
<dbReference type="Gene3D" id="1.10.390.10">
    <property type="entry name" value="Neutral Protease Domain 2"/>
    <property type="match status" value="1"/>
</dbReference>
<reference evidence="1" key="1">
    <citation type="submission" date="2021-03" db="EMBL/GenBank/DDBJ databases">
        <title>novel species isolated from a fishpond in China.</title>
        <authorList>
            <person name="Lu H."/>
            <person name="Cai Z."/>
        </authorList>
    </citation>
    <scope>NUCLEOTIDE SEQUENCE</scope>
    <source>
        <strain evidence="1">JCM 30855</strain>
    </source>
</reference>
<name>A0A939IT81_9ALTE</name>
<dbReference type="Proteomes" id="UP000664654">
    <property type="component" value="Unassembled WGS sequence"/>
</dbReference>
<gene>
    <name evidence="1" type="ORF">J0A66_18310</name>
</gene>